<gene>
    <name evidence="1" type="ORF">H2199_004851</name>
</gene>
<reference evidence="1" key="1">
    <citation type="submission" date="2022-10" db="EMBL/GenBank/DDBJ databases">
        <title>Culturing micro-colonial fungi from biological soil crusts in the Mojave desert and describing Neophaeococcomyces mojavensis, and introducing the new genera and species Taxawa tesnikishii.</title>
        <authorList>
            <person name="Kurbessoian T."/>
            <person name="Stajich J.E."/>
        </authorList>
    </citation>
    <scope>NUCLEOTIDE SEQUENCE</scope>
    <source>
        <strain evidence="1">JES_115</strain>
    </source>
</reference>
<organism evidence="1 2">
    <name type="scientific">Coniosporium tulheliwenetii</name>
    <dbReference type="NCBI Taxonomy" id="3383036"/>
    <lineage>
        <taxon>Eukaryota</taxon>
        <taxon>Fungi</taxon>
        <taxon>Dikarya</taxon>
        <taxon>Ascomycota</taxon>
        <taxon>Pezizomycotina</taxon>
        <taxon>Dothideomycetes</taxon>
        <taxon>Dothideomycetes incertae sedis</taxon>
        <taxon>Coniosporium</taxon>
    </lineage>
</organism>
<comment type="caution">
    <text evidence="1">The sequence shown here is derived from an EMBL/GenBank/DDBJ whole genome shotgun (WGS) entry which is preliminary data.</text>
</comment>
<name>A0ACC2Z4C3_9PEZI</name>
<sequence>MVSTGSSELDMADPRHEKVVQVCYAQARGESYECKASAQERPYASRPSRTQQLFNPKLVPKLTSDVPNDLLQKKGVADQLLAKNAEERGRKRALDNDDTTAPPRKRTRSVSSYSSSSVSTISTNLSRSPSPKRAPPRDGARASPPPREKPWLRSPSAEQQKSPESEAALSVALLRPTRLSSAEESTPEEYAPQKSTAEKITVTQSGQERTESSGRCAQ</sequence>
<proteinExistence type="predicted"/>
<dbReference type="Proteomes" id="UP001172680">
    <property type="component" value="Unassembled WGS sequence"/>
</dbReference>
<evidence type="ECO:0000313" key="2">
    <source>
        <dbReference type="Proteomes" id="UP001172680"/>
    </source>
</evidence>
<evidence type="ECO:0000313" key="1">
    <source>
        <dbReference type="EMBL" id="KAJ9642470.1"/>
    </source>
</evidence>
<accession>A0ACC2Z4C3</accession>
<protein>
    <submittedName>
        <fullName evidence="1">Uncharacterized protein</fullName>
    </submittedName>
</protein>
<keyword evidence="2" id="KW-1185">Reference proteome</keyword>
<dbReference type="EMBL" id="JAPDRP010000013">
    <property type="protein sequence ID" value="KAJ9642470.1"/>
    <property type="molecule type" value="Genomic_DNA"/>
</dbReference>